<reference evidence="12" key="1">
    <citation type="submission" date="2013-03" db="EMBL/GenBank/DDBJ databases">
        <title>The Genome Sequence of Anopheles minimus MINIMUS1.</title>
        <authorList>
            <consortium name="The Broad Institute Genomics Platform"/>
            <person name="Neafsey D.E."/>
            <person name="Walton C."/>
            <person name="Walker B."/>
            <person name="Young S.K."/>
            <person name="Zeng Q."/>
            <person name="Gargeya S."/>
            <person name="Fitzgerald M."/>
            <person name="Haas B."/>
            <person name="Abouelleil A."/>
            <person name="Allen A.W."/>
            <person name="Alvarado L."/>
            <person name="Arachchi H.M."/>
            <person name="Berlin A.M."/>
            <person name="Chapman S.B."/>
            <person name="Gainer-Dewar J."/>
            <person name="Goldberg J."/>
            <person name="Griggs A."/>
            <person name="Gujja S."/>
            <person name="Hansen M."/>
            <person name="Howarth C."/>
            <person name="Imamovic A."/>
            <person name="Ireland A."/>
            <person name="Larimer J."/>
            <person name="McCowan C."/>
            <person name="Murphy C."/>
            <person name="Pearson M."/>
            <person name="Poon T.W."/>
            <person name="Priest M."/>
            <person name="Roberts A."/>
            <person name="Saif S."/>
            <person name="Shea T."/>
            <person name="Sisk P."/>
            <person name="Sykes S."/>
            <person name="Wortman J."/>
            <person name="Nusbaum C."/>
            <person name="Birren B."/>
        </authorList>
    </citation>
    <scope>NUCLEOTIDE SEQUENCE [LARGE SCALE GENOMIC DNA]</scope>
    <source>
        <strain evidence="12">MINIMUS1</strain>
    </source>
</reference>
<dbReference type="GO" id="GO:0006629">
    <property type="term" value="P:lipid metabolic process"/>
    <property type="evidence" value="ECO:0007669"/>
    <property type="project" value="TreeGrafter"/>
</dbReference>
<dbReference type="AlphaFoldDB" id="A0A182W0X6"/>
<protein>
    <recommendedName>
        <fullName evidence="2">Apolipoprotein D</fullName>
    </recommendedName>
</protein>
<dbReference type="STRING" id="112268.A0A182W0X6"/>
<evidence type="ECO:0000256" key="5">
    <source>
        <dbReference type="ARBA" id="ARBA00022729"/>
    </source>
</evidence>
<organism evidence="11 12">
    <name type="scientific">Anopheles minimus</name>
    <dbReference type="NCBI Taxonomy" id="112268"/>
    <lineage>
        <taxon>Eukaryota</taxon>
        <taxon>Metazoa</taxon>
        <taxon>Ecdysozoa</taxon>
        <taxon>Arthropoda</taxon>
        <taxon>Hexapoda</taxon>
        <taxon>Insecta</taxon>
        <taxon>Pterygota</taxon>
        <taxon>Neoptera</taxon>
        <taxon>Endopterygota</taxon>
        <taxon>Diptera</taxon>
        <taxon>Nematocera</taxon>
        <taxon>Culicoidea</taxon>
        <taxon>Culicidae</taxon>
        <taxon>Anophelinae</taxon>
        <taxon>Anopheles</taxon>
    </lineage>
</organism>
<evidence type="ECO:0000256" key="6">
    <source>
        <dbReference type="ARBA" id="ARBA00023121"/>
    </source>
</evidence>
<dbReference type="SUPFAM" id="SSF50814">
    <property type="entry name" value="Lipocalins"/>
    <property type="match status" value="2"/>
</dbReference>
<evidence type="ECO:0000313" key="12">
    <source>
        <dbReference type="Proteomes" id="UP000075920"/>
    </source>
</evidence>
<dbReference type="PROSITE" id="PS00213">
    <property type="entry name" value="LIPOCALIN"/>
    <property type="match status" value="1"/>
</dbReference>
<feature type="signal peptide" evidence="9">
    <location>
        <begin position="1"/>
        <end position="21"/>
    </location>
</feature>
<dbReference type="InterPro" id="IPR000566">
    <property type="entry name" value="Lipocln_cytosolic_FA-bd_dom"/>
</dbReference>
<sequence>MNSIQLLAAAFVLGLVQLANGQVVSTGQCQDYPVHVNFDVARYLGLWYEIRRYEQVFQRGGECVTAEYSLNDDGSVRVFNSMMVPPSQVRSSDTGRAVVAFPDESPLEAKLNVTFDAGAIDVSANYWVLGTDYDSYAVVWGCFGVADTLRAESAWVLSRTPQLSAQAEAAVQQYVDEFLIESDLRPTIQDGEFTRSSISLAVGTHRERFSSWKESASEAMFARVFATVVIGFVACVAGLLTDEACPQDVTAMKDFSLNDFTGRWFEIKRYEQFYEKDLDCVVAEYQKTGDSSISVKNGAFSLANNTRVVADGTAVVSFPDDATHPAKLSVAFFGAKPVRSNYWVLDTDYTSFAVVWSCEPFYKDASKNVLGFWIFSRNPTFPTDEAVVKRVDELVKKYADASKFEMPNQTDERCPRSY</sequence>
<proteinExistence type="predicted"/>
<dbReference type="PANTHER" id="PTHR10612">
    <property type="entry name" value="APOLIPOPROTEIN D"/>
    <property type="match status" value="1"/>
</dbReference>
<dbReference type="PRINTS" id="PR01273">
    <property type="entry name" value="INVTBRTCOLOR"/>
</dbReference>
<keyword evidence="8" id="KW-0325">Glycoprotein</keyword>
<dbReference type="Gene3D" id="2.40.128.20">
    <property type="match status" value="2"/>
</dbReference>
<keyword evidence="5 9" id="KW-0732">Signal</keyword>
<dbReference type="CDD" id="cd19437">
    <property type="entry name" value="lipocalin_apoD-like"/>
    <property type="match status" value="1"/>
</dbReference>
<dbReference type="GO" id="GO:0000302">
    <property type="term" value="P:response to reactive oxygen species"/>
    <property type="evidence" value="ECO:0007669"/>
    <property type="project" value="TreeGrafter"/>
</dbReference>
<keyword evidence="6" id="KW-0446">Lipid-binding</keyword>
<evidence type="ECO:0000256" key="2">
    <source>
        <dbReference type="ARBA" id="ARBA00019890"/>
    </source>
</evidence>
<evidence type="ECO:0000259" key="10">
    <source>
        <dbReference type="Pfam" id="PF08212"/>
    </source>
</evidence>
<dbReference type="InterPro" id="IPR022272">
    <property type="entry name" value="Lipocalin_CS"/>
</dbReference>
<dbReference type="VEuPathDB" id="VectorBase:AMIN003985"/>
<comment type="subcellular location">
    <subcellularLocation>
        <location evidence="1">Secreted</location>
    </subcellularLocation>
</comment>
<evidence type="ECO:0000256" key="8">
    <source>
        <dbReference type="ARBA" id="ARBA00023180"/>
    </source>
</evidence>
<dbReference type="GO" id="GO:0005737">
    <property type="term" value="C:cytoplasm"/>
    <property type="evidence" value="ECO:0007669"/>
    <property type="project" value="TreeGrafter"/>
</dbReference>
<evidence type="ECO:0000256" key="4">
    <source>
        <dbReference type="ARBA" id="ARBA00022525"/>
    </source>
</evidence>
<keyword evidence="12" id="KW-1185">Reference proteome</keyword>
<evidence type="ECO:0000256" key="7">
    <source>
        <dbReference type="ARBA" id="ARBA00023157"/>
    </source>
</evidence>
<dbReference type="InterPro" id="IPR003057">
    <property type="entry name" value="Invtbrt_color"/>
</dbReference>
<dbReference type="GO" id="GO:0008289">
    <property type="term" value="F:lipid binding"/>
    <property type="evidence" value="ECO:0007669"/>
    <property type="project" value="UniProtKB-KW"/>
</dbReference>
<dbReference type="GO" id="GO:0031409">
    <property type="term" value="F:pigment binding"/>
    <property type="evidence" value="ECO:0007669"/>
    <property type="project" value="InterPro"/>
</dbReference>
<name>A0A182W0X6_9DIPT</name>
<feature type="domain" description="Lipocalin/cytosolic fatty-acid binding" evidence="10">
    <location>
        <begin position="38"/>
        <end position="171"/>
    </location>
</feature>
<keyword evidence="7" id="KW-1015">Disulfide bond</keyword>
<keyword evidence="4" id="KW-0964">Secreted</keyword>
<dbReference type="GO" id="GO:0005576">
    <property type="term" value="C:extracellular region"/>
    <property type="evidence" value="ECO:0007669"/>
    <property type="project" value="UniProtKB-SubCell"/>
</dbReference>
<dbReference type="Pfam" id="PF08212">
    <property type="entry name" value="Lipocalin_2"/>
    <property type="match status" value="2"/>
</dbReference>
<evidence type="ECO:0000313" key="11">
    <source>
        <dbReference type="EnsemblMetazoa" id="AMIN003985-PA"/>
    </source>
</evidence>
<dbReference type="FunFam" id="2.40.128.20:FF:000003">
    <property type="entry name" value="Apolipoprotein D"/>
    <property type="match status" value="2"/>
</dbReference>
<feature type="domain" description="Lipocalin/cytosolic fatty-acid binding" evidence="10">
    <location>
        <begin position="257"/>
        <end position="385"/>
    </location>
</feature>
<dbReference type="EnsemblMetazoa" id="AMIN003985-RA">
    <property type="protein sequence ID" value="AMIN003985-PA"/>
    <property type="gene ID" value="AMIN003985"/>
</dbReference>
<evidence type="ECO:0000256" key="3">
    <source>
        <dbReference type="ARBA" id="ARBA00022448"/>
    </source>
</evidence>
<reference evidence="11" key="2">
    <citation type="submission" date="2020-05" db="UniProtKB">
        <authorList>
            <consortium name="EnsemblMetazoa"/>
        </authorList>
    </citation>
    <scope>IDENTIFICATION</scope>
    <source>
        <strain evidence="11">MINIMUS1</strain>
    </source>
</reference>
<feature type="chain" id="PRO_5008140664" description="Apolipoprotein D" evidence="9">
    <location>
        <begin position="22"/>
        <end position="418"/>
    </location>
</feature>
<evidence type="ECO:0000256" key="1">
    <source>
        <dbReference type="ARBA" id="ARBA00004613"/>
    </source>
</evidence>
<keyword evidence="3" id="KW-0813">Transport</keyword>
<dbReference type="InterPro" id="IPR012674">
    <property type="entry name" value="Calycin"/>
</dbReference>
<dbReference type="Proteomes" id="UP000075920">
    <property type="component" value="Unassembled WGS sequence"/>
</dbReference>
<dbReference type="PANTHER" id="PTHR10612:SF62">
    <property type="entry name" value="LIPOCALIN_CYTOSOLIC FATTY-ACID BINDING DOMAIN-CONTAINING PROTEIN"/>
    <property type="match status" value="1"/>
</dbReference>
<evidence type="ECO:0000256" key="9">
    <source>
        <dbReference type="SAM" id="SignalP"/>
    </source>
</evidence>
<accession>A0A182W0X6</accession>